<dbReference type="Gene3D" id="1.25.10.10">
    <property type="entry name" value="Leucine-rich Repeat Variant"/>
    <property type="match status" value="1"/>
</dbReference>
<dbReference type="OrthoDB" id="101608at2759"/>
<feature type="transmembrane region" description="Helical" evidence="2">
    <location>
        <begin position="6593"/>
        <end position="6616"/>
    </location>
</feature>
<feature type="compositionally biased region" description="Low complexity" evidence="1">
    <location>
        <begin position="114"/>
        <end position="129"/>
    </location>
</feature>
<dbReference type="SUPFAM" id="SSF48371">
    <property type="entry name" value="ARM repeat"/>
    <property type="match status" value="1"/>
</dbReference>
<feature type="transmembrane region" description="Helical" evidence="2">
    <location>
        <begin position="6653"/>
        <end position="6680"/>
    </location>
</feature>
<feature type="region of interest" description="Disordered" evidence="1">
    <location>
        <begin position="6148"/>
        <end position="6171"/>
    </location>
</feature>
<feature type="region of interest" description="Disordered" evidence="1">
    <location>
        <begin position="245"/>
        <end position="283"/>
    </location>
</feature>
<gene>
    <name evidence="3" type="ORF">Plil01_001748900</name>
</gene>
<feature type="compositionally biased region" description="Basic and acidic residues" evidence="1">
    <location>
        <begin position="177"/>
        <end position="191"/>
    </location>
</feature>
<keyword evidence="4" id="KW-1185">Reference proteome</keyword>
<feature type="compositionally biased region" description="Polar residues" evidence="1">
    <location>
        <begin position="6160"/>
        <end position="6171"/>
    </location>
</feature>
<evidence type="ECO:0000313" key="4">
    <source>
        <dbReference type="Proteomes" id="UP001165083"/>
    </source>
</evidence>
<feature type="compositionally biased region" description="Polar residues" evidence="1">
    <location>
        <begin position="265"/>
        <end position="283"/>
    </location>
</feature>
<evidence type="ECO:0000313" key="3">
    <source>
        <dbReference type="EMBL" id="GMF64716.1"/>
    </source>
</evidence>
<name>A0A9W7D8M1_9STRA</name>
<feature type="transmembrane region" description="Helical" evidence="2">
    <location>
        <begin position="6407"/>
        <end position="6426"/>
    </location>
</feature>
<feature type="region of interest" description="Disordered" evidence="1">
    <location>
        <begin position="100"/>
        <end position="227"/>
    </location>
</feature>
<feature type="compositionally biased region" description="Basic and acidic residues" evidence="1">
    <location>
        <begin position="206"/>
        <end position="220"/>
    </location>
</feature>
<dbReference type="InterPro" id="IPR016024">
    <property type="entry name" value="ARM-type_fold"/>
</dbReference>
<keyword evidence="2" id="KW-0812">Transmembrane</keyword>
<protein>
    <submittedName>
        <fullName evidence="3">Unnamed protein product</fullName>
    </submittedName>
</protein>
<evidence type="ECO:0000256" key="2">
    <source>
        <dbReference type="SAM" id="Phobius"/>
    </source>
</evidence>
<sequence>MRVRAVTPCPGSHDVRTASATHALEDLGRLELLPSASLASARALVAQFVALPARRDFVFVHPTTGARVADEAAVRAADLPFLCIALLPVKETAAVSGAAAAVEEQRRPRPGTAQPLPLQQQQTKQRPQTVESRAKRHAATPATDTNSSSEGGVVPKAKEKRSPLEKVSNTHEPGQSPEKDRGKQSNEKRMAESVPLRAPPKHVVSKKMDTEAKFTPDSKRASSAGLTATSRVTSNLTKTDMREAFENQTTKPRRRKTSVLIPKAANTSSTREPESPVNTSSTDLGTETLQFEQINVGPGAMETALASSTNQEVVTGDGTHAIFPAAPAIPEEPSSSDISINLQTPGHLRRSRRFKALTAAKLSEKSWAEDPEQCEVITDAQIEEFIRSMLDAFHTGMEGIDGHELDKSFLYYGVDYRPLELHGILLAWDTELAVRCNHVRGGVDGQLTQYLLKVLPVEGDVTLDDERLRQFEYTLNVFAAMRGWSIFTKLRAGCFEEKYPLQLIPPSDSRRLALLRLSDKDRQLFALATSDNSSVRFESWLADGMEITYVLLFGFLQSRRNSGPKALAKLDSLNLRQARIQAAIQKLSSFSFEVWKRLEFRTTDIEDPSMLTRLNELIKPFLRDSKLYSGELEGSVFLPSLIGYLNRKAAQLSQSLCGLLQSTHSTREPIQNTVLQCLRLLRQNLMQLELHSANLLTYVQTMGLKIFDVDKINATRTSSGLGRIYVNGKESMLTHHQCKLMTRDIDLKLKARWDQQQDLRNGEVSRYFFIGPKEVALEYVVIRSKPLRNGCCPVRWEERDALGRKEALQAFALLSDRLTSDALSSAAVGVGINIIHTDLLPHVGSLQCLFAILGEYPKATSISFGYCYDAASQATRVVFRVHADKSIGNYNKEGCSDLMSALRGVDRFLMSAEEDEGVAFCEAEGFRFLNSCLHGRERPWNFIKYGKTFIKYISMLGGTDSERLHEGILQALKRTLAIFPCAPNLITKENLNVIASLIDASSNASDIADDAVNVLQSMSSKRNKFKMTQPPHEILVFPMTETQKRFASQGGIDILMKTVMELAEDSARSQALQIAIIEILMTREISATTSGLLVHWREVLEFYVEKKAWIRHPVTPAYSAFLLRQIHTNFFSSSSFMEPVVEPCPCNCKRCSLDLIDSYSGIMQIFVKLMLTEAGVAWAQEEMYGPRNCVLFLKWSAHLDQCIPAMANLQEAIVQGLCDFLDRLTSSHQYLRLLSEIVPLLLELLHQQNCSSLHARALRVLSLTFRLAVDKKVWTIKMGTFLAAYYQVLESFCDDPSLSNMNSVMNNTLLNSNQQKQTIICSHILILLHEEHINFIGGSGQLSPVARSRTKSLLQTLASFCSLTWNSVLHPVCQIPALISLGWMLTSLEVAKDLIVLEMDDVLLALMDNENVVVSILATRALVVLLFQTLFSPLPRTIEQYRLKRLCNLLTTVLGSGSRLMLSPKRTSDVDNLQSIQFAANLHDSFLILLRYRTFNIDMENYDKENELEQENAPGAEWPAVHAIVASYEWNEPNRAAAEKLAIHLKLLAVFSAMTTETYEKSNTFLLSFEVDDALATGSYFVKKNGFAVLVDSLASKVASSRFIESDSGAVASMIVNPGSSAFFLSNYGYSFVLKMVESIMRLIRARLDVGMVHRTRDDTDLMSTSESFGTSLFYVYPIEDAHERELFQLCRAAVNALKSMQRANPESIMDEVARTKTTMLPLLDYPNKQIALHSVLCICVHLQTNPTKCDKLLDLEVLDKVIALFFADEYPPIQAAAFSCIKLAFADQKCLPRLQLKLFPFREKIVRCLRSPHFDVKKKAILFLVEAVFRLDDQIFLNGVAMAFTATDNRGLLMELFDSVSNEITLNPSAGTLLQLLVRLILKLDLVVHTGGDQLVHLFNFLHQIITQGDHVEYLERKSRLDVITQLLSQQLTQNELRNVANMLLSVVTKRDSIRHYLSGFPSRCIPKIVGVMDSFSEYIQNGDTTEKPMPVRDQTLSGLRNSQEDGGENVVTLPDENQVNYMLKMSAARVVYISHFTEDIYEKVGSRMMLKFSILYLCVELLNVLALSYQSRLQMIKGLVKMESLWLPPLLTTAIFSESSVDCGSLGSRELYSEKMALLWHASMNSEEENSGKESDTIVLANMMILARNRALLTPGLQGRSADEGIISQLAHLLVIGQFALKEVALLASDVLANLLYVQVDVRSEKQLRAVLWRYTRAMSPNKPTQDPNHPSSKRLTAYLHNWIEPMLHKLRQSSFGTFHEDHTQLLGEELAFTLQNLEQPSVAALLCMLVSLHLPVLRQDDYEMGKNNNELEDEDLDTIPPYKYEETKPCRAQSLQYVFGASERSVREANDSSFSGSAHLWLFLRKLLDLANDELQDEHTVAQEAISEVKDIVVNRVPLIFKCWSTVKDNKFSTVAFDRRKHFLDFVIAVGKIDGRLSSMVDGKDMVGLVVNCVPDFATIQGRDYLLVCNVCKHNPTNIDLVMQRFGFDNSQLGTTPSEFFRLFWSPVRLNLLPVKFSIGDRTKLEILDPSSEVNLTTIFGLELLRILAARFPNIVLWYAQCHGHSQLLEIMLLASKVSALQMQHILVRTFLSNLLDLINQLVDIAPTRYHRIFSSDPRYLRCIVGLIYAPAHEVQTTAIKLLQNLAQQPRIFGMLSRLENLVEPLATVNTEVVSYVGETVAIYELSPPLSQNSMILLAHLLFVPFFTDITFTELVKLAFGFNPCGHSTQDVWIIALNDGNFNAIPDWMIVANDVMETAFTPAIKRMQKRFDTSIGGHREKSFYGIDKTAYFYHTSDMTRKRIGMRLSKLIKTYNDDKNVYRGSMRARNGLVMRLCRLLVEDRAEIIRRVAYTKGISERVLLEQMRSRTLSDLLLLLQEAPIFEGIQRDILACLAFRLGEPTEFIIDEPGLIQKLPLVLIFNEFVEFEMHIPHTQDSFRGTVSRGGLLGFPPWLEGKKGMEYSFIVHKCGLLATVISMEALEAELPESALGLVYQRLRLAYAAGDIQAISYLTGLGSVPALKPERRLQMSASSLIVQLTTAEVFVNSLLNDEWAVGVIADVALGVLSAPIVLDALTILAAMTANEVYTERFCVKLSATRHWIKEKERVTIDSPLEPLARFVNQFKLRLWEDHPAILEQLFLLQFHASSHLHTFWGNLESIWTLGYLRSCLAMLRSNIGTTADAIGYHLSSAIPHRLDYILFSGHKLQLHLEIAKVIIRTESGNAVGKLKLFNALCTDELLREEMWIAVLNAPCNVGPILKFLAPAITDAMDSQNFGDLETYSSSVDFTSFVAKTFEKLAMSLADHSVLIPLEIEATFACITAVTSLPNQTKYFPTETTPLQASFLFKTALQVLRQLTSASKPLARQAIAAARSVVAAMVSAATGNANSFIDEFSEPNIQILCNGYERVSLLFSEANDNLQLLWLLTEYAVLLNCLLSLPSIRDVLWVSYLSRDESYKPFFTWACHWMVLNIHKWPHICALEQDRGAKLKLLMTAADKMQAETLSVVVHLCKHESIAEVISLQPRFGDVVIRIFTALHSYSHELDVKLVRLRLKVVCFIAEQLGTRIHINQWKSDSRRWNVLNSFCRHGNVSTLVTLCEHVTGDSVIECYAVRLLWLLARLTVSINASFNDNEISSQEWRELVPFIKLVLNSTSSLARTKSYVVGLLAELALAQRLTMNEHIDLVWETLKLIHGSILKFPVNTIRTLASSITSEYLSSRHWIVDDDSPMHESDCALWFALSYESQRYVLHVTILREGSVRLLNADFFPPLMCQTLLCDAITILSVNAESELWTQAQMYALRLIRWLMAFPEKEAEERSQIDACLAALQSYRLVGQREQFLTHCTNLFSKLWMRQFRCTVVEAMTAYVHQNIGASLEVATLREQGKVDLMAILLEILHTETEEIHVEESNIVGKCLQLFNAIIEFSLINAVYAAQPGSMRILSDLREKAIQQDLLITSDLPRTLFLIVRMLSGTTINSHQYLVNEVWEVARAILLHPFLDIRLDSAKYVLEVMGHSRMMRAELHSIITREWERCGKNVVVRLTNLLFSKPPVNSPAESIDQSIVILLVDAITQMCFSETLGECIQNDMQIVSVILRDYSYPWSVYQAQLINTLLAHNKLTQKHSHLSVQLFSPSDGIPTLHRQILLLNVLPSLTPVHCSLHIKSRDEFWNDILHCIVRELGTNTEGKQYHTNLLTATKALVVVLDFCDLRSIPSKIIFELREVLAQQVHVVRASNPYQKPQSYTPVLLADECILLEGATRKKQLELLELLSFSCLSKLFAVSATDELLVERYGTSCLEQWIRCSSCRDSNAEDDAILTFFNPLISYCLEYARQSEPFKVAADSRSYWRILTRLFASYQCVSFHYWIVKLLLQLFQGSQRSAFEHFTANNFKMDFIEILWWKVSALKNEKNFRAGDLRTLWYSLTNELCCNRKNALAIMERGFLEKFILWEDDLSTKTVLQSVRSAKLLRLLSSVFQGTSPQDHMHFFRNNPLIMEMLAERCINTIISISRMNEVKRDATLVLFTLTEHEPALASIRKMCCLNPFEGLRADVISSVQLREVSEMLLQCEGDLGSLVLVLRLVLKICESSYSVAALIHSRNDSECWPITSVLVDILEQCIRGATRPTQLENCVLRPILITTRIPANFLPFHLLDMLHTEATVLSLQLVHLCVADELVANSLESDTDLLGLLLACLATSNLEVSSTAAVVISSLIRRAPGTSDTFSDISQYVCEQGVYRYFEFFSDINTQTMQFISSPSEFPACFTLLLRWLRYYSLNLSLLNRSASKPNVHSTLGTATESVLYGYHEILTSSILELMLYIVSNYYFKIYRSSCGEADKSEHTLLLQSLLALCQRRSRTVESPDFEINSEDDTCIVSSSRVRSRALALVQLFCSLDLPFVSSREVFTNSQQMTILMTIIEQSRSTVEQRAAAQLMQELSLNDEIKQLIIGTSSLLLRLGAWLEMEALQLLAAAIVQRLATPSSKTTSSTNVSVFGFMPSAHLQLAQYLFVGLYPLTNHVSKTKRAVVSRCSRIHVTVLLEKDSHCQSGSNFVSTSVSVRMKFKIISSSGFCLRQFEYDTTFRNVVDSWHHDFLLEEAANIVLCTMYVQSTAGSGNLTTSKVKFTVGDGSFVYRSNSVTLEITEKVIKPNSASAGVVSRLLRQESNQLSLKLFKELMGIVVEFCKDYNIFCDSIIDLPSQILLVLATTVKFSTVGKMDVACFEALATWFPRNPSSSTFKSSVLPVLDLVGRLRQLACVNNPNGQIVLVTKPDNYSPSTASNFLDKLIELLASVEIGDISTTCLSKLFIENADVLLYLCAQFNPSQSTHTTFLSLVALALRNNAESCMVFSTQCGQRVLRIVFDAGIDQSAEQSEQALGKLLCYAALVVVRLARCPLFRRNFLLGMNDVRLFSRVAYELFARRPWVEYFPGDAAESLILGCGFLCNGLPKAVLVDSNTREGEYFASLFTTSSIFDDGLSIVETLLIFLGRPSNYSGFHHETTMNQIGVSSSDRLAASVLASLVEKLTPRIKFEQTLLQILEARQQINRPKTGDMVLSDPAKMLYKTLEQQCVLGMRNCIRLTRYDFQSDLNILRLTYYSGIRAGVRTGIIPAQCSGALQRFDQDHLLPTDNLQWHLNPKTFNRNSHLWQSSEENNGNVSSSKSLLAEDPELDLELRQLSLFANEHAELLSVLTVNRKKAMTTAIRVATRNARVLAAFHAMASIALDFYVDTVRMLQMKQKTKRNHNANENLVSFQMHGKGGDSEHTKFQEWLLLLEELAGLLCAGLHELDANYYLEIAHQFRSLILDLPIFLRKMERNGIHSRQQIIMLFLDNLHRLLKRATNHNELKVVAANGSGIVDQTKLIRERLRGLDVDISKSLGELLESPQGLENLSRSLVAMQYMWRRIMGSNSLEKAMASSKESASLLKKLAQKIMMLLERLNHPLVAIRNGFRTNTKKYQAEEFDMPIDVKSPRVLNSISTNQSQNGIDSDGISSGGKNVDKITSSFPFTSLELLLDHFGWDSIRSKRVKQLLQSSKPNNPVVAEIASAFGVQKEIVEKMTVLDLAECFHKLESRKKPSEIYHKLQRVVLEMDVPFTHIPFVTCDKFEMSLWRLMVHPIQRVRQFHLYQQMQLFVQSDTVKRQVLLNKYRQISPERPNSDVPRDTFTNKSDHANLSPNEVRSASKKLGFVFKKERQVAGESIEEGAPPPAGPWNSMPLPNMVISQSTLQVCDGIFNRDPFSDDAAMTLLRRKLKTKKIKQSTNLRWFRDLLAQSGRSLQYRYDRQTSTVNGIVRGVILLGSRLILMIAFWRHEELHADLQDPVMIRAFDNSHERDEYFYLYHAKKGLGELVRVWMPTSGRLGLHLWQERHYALGGTLLSFIIALWIPTLCFSEIKANVAALSRRNIIMTRIVYSYGVAIFVLSVVSIILIARSTPVSRYYQNVLAVVAILVELVQLNSLAFDSAVKWDETDELPGAMQWLGNQGITKFGVSSVSDLQAFGIVLLLLSWFLLLKCANKFQDTSVLLHRVLTKDLPALVHGFLYMSTISVFFSYLACVDCSGEHGSNFTKCKSDPESPPFLIAHQSIECWTSGHQRYALLGLWGITFFLPIGLLAHGMSQVLFQRETLDIKYAPVLLLVAQLVKAVAATAKAFFPGDPLVLASLGVIGNAVLLVITLVMHSCSLWYIKYVKSSIYAASCWASLGAIHRLHYAGQSSTRSLNMIYFGWLTIGLTTAGAILVRVWRHSQTKQQESEQRLAAQQWLLSTANSADSMLGALEHKFLKAAEKRSRDDWARATFVANANKLNVSAPPPALKDFMKKARELPGSAHEEADGALFMKNARVMAKKIREHQDLRRRRW</sequence>
<organism evidence="3 4">
    <name type="scientific">Phytophthora lilii</name>
    <dbReference type="NCBI Taxonomy" id="2077276"/>
    <lineage>
        <taxon>Eukaryota</taxon>
        <taxon>Sar</taxon>
        <taxon>Stramenopiles</taxon>
        <taxon>Oomycota</taxon>
        <taxon>Peronosporomycetes</taxon>
        <taxon>Peronosporales</taxon>
        <taxon>Peronosporaceae</taxon>
        <taxon>Phytophthora</taxon>
    </lineage>
</organism>
<feature type="transmembrane region" description="Helical" evidence="2">
    <location>
        <begin position="6628"/>
        <end position="6647"/>
    </location>
</feature>
<feature type="transmembrane region" description="Helical" evidence="2">
    <location>
        <begin position="6366"/>
        <end position="6386"/>
    </location>
</feature>
<dbReference type="Proteomes" id="UP001165083">
    <property type="component" value="Unassembled WGS sequence"/>
</dbReference>
<evidence type="ECO:0000256" key="1">
    <source>
        <dbReference type="SAM" id="MobiDB-lite"/>
    </source>
</evidence>
<keyword evidence="2" id="KW-1133">Transmembrane helix</keyword>
<comment type="caution">
    <text evidence="3">The sequence shown here is derived from an EMBL/GenBank/DDBJ whole genome shotgun (WGS) entry which is preliminary data.</text>
</comment>
<feature type="transmembrane region" description="Helical" evidence="2">
    <location>
        <begin position="6528"/>
        <end position="6549"/>
    </location>
</feature>
<reference evidence="3" key="1">
    <citation type="submission" date="2023-04" db="EMBL/GenBank/DDBJ databases">
        <title>Phytophthora lilii NBRC 32176.</title>
        <authorList>
            <person name="Ichikawa N."/>
            <person name="Sato H."/>
            <person name="Tonouchi N."/>
        </authorList>
    </citation>
    <scope>NUCLEOTIDE SEQUENCE</scope>
    <source>
        <strain evidence="3">NBRC 32176</strain>
    </source>
</reference>
<feature type="transmembrane region" description="Helical" evidence="2">
    <location>
        <begin position="6491"/>
        <end position="6507"/>
    </location>
</feature>
<keyword evidence="2" id="KW-0472">Membrane</keyword>
<proteinExistence type="predicted"/>
<feature type="transmembrane region" description="Helical" evidence="2">
    <location>
        <begin position="6716"/>
        <end position="6736"/>
    </location>
</feature>
<feature type="transmembrane region" description="Helical" evidence="2">
    <location>
        <begin position="6687"/>
        <end position="6704"/>
    </location>
</feature>
<accession>A0A9W7D8M1</accession>
<dbReference type="EMBL" id="BSXW01012428">
    <property type="protein sequence ID" value="GMF64716.1"/>
    <property type="molecule type" value="Genomic_DNA"/>
</dbReference>
<dbReference type="InterPro" id="IPR011989">
    <property type="entry name" value="ARM-like"/>
</dbReference>